<dbReference type="OrthoDB" id="8433438at2"/>
<name>A0A2T6ATR1_9RHOB</name>
<dbReference type="EMBL" id="QBKN01000013">
    <property type="protein sequence ID" value="PTX47202.1"/>
    <property type="molecule type" value="Genomic_DNA"/>
</dbReference>
<dbReference type="CDD" id="cd01392">
    <property type="entry name" value="HTH_LacI"/>
    <property type="match status" value="1"/>
</dbReference>
<dbReference type="PANTHER" id="PTHR30146">
    <property type="entry name" value="LACI-RELATED TRANSCRIPTIONAL REPRESSOR"/>
    <property type="match status" value="1"/>
</dbReference>
<dbReference type="CDD" id="cd06278">
    <property type="entry name" value="PBP1_LacI-like"/>
    <property type="match status" value="1"/>
</dbReference>
<keyword evidence="3" id="KW-0238">DNA-binding</keyword>
<evidence type="ECO:0000313" key="6">
    <source>
        <dbReference type="EMBL" id="PTX47202.1"/>
    </source>
</evidence>
<keyword evidence="7" id="KW-1185">Reference proteome</keyword>
<dbReference type="PANTHER" id="PTHR30146:SF95">
    <property type="entry name" value="RIBOSE OPERON REPRESSOR"/>
    <property type="match status" value="1"/>
</dbReference>
<sequence>MKKKSSRVTSVDVAALAGVSQSAVSRAFSPGAVIAEATREKIFEAANKLNYVPNSFARGLSTRRSNIVALVLGNRDNPFYMMALHEFSRKLGAIGRQALVFAVEREENSDRALMEVLQYQVDGVVLTSAHMSTRMTAMCHDRGIPVVSFNRILPSLETPSVSCDNRNGGKILGEAFLAAGARSFAVLAGDANGSTSNDRVRGFTDAVLAAGLPGDSIRLFEAHSTYEGGAAATREMIEGGFRPDAIFGIADVIAMGAIDELTYRYQLRVPEDVMVAGFDNIPESGRLPYRLTTIEQPVAAMVERTIAHLHLDDPDRGVGPAEATHIPGRLVWRDTIRGEAFRPT</sequence>
<dbReference type="SMART" id="SM00354">
    <property type="entry name" value="HTH_LACI"/>
    <property type="match status" value="1"/>
</dbReference>
<comment type="caution">
    <text evidence="6">The sequence shown here is derived from an EMBL/GenBank/DDBJ whole genome shotgun (WGS) entry which is preliminary data.</text>
</comment>
<evidence type="ECO:0000313" key="7">
    <source>
        <dbReference type="Proteomes" id="UP000244069"/>
    </source>
</evidence>
<keyword evidence="4" id="KW-0804">Transcription</keyword>
<dbReference type="InterPro" id="IPR000843">
    <property type="entry name" value="HTH_LacI"/>
</dbReference>
<protein>
    <submittedName>
        <fullName evidence="6">LacI family transcriptional regulator</fullName>
    </submittedName>
</protein>
<accession>A0A2T6ATR1</accession>
<feature type="domain" description="HTH lacI-type" evidence="5">
    <location>
        <begin position="8"/>
        <end position="62"/>
    </location>
</feature>
<keyword evidence="1" id="KW-0678">Repressor</keyword>
<dbReference type="GO" id="GO:0003700">
    <property type="term" value="F:DNA-binding transcription factor activity"/>
    <property type="evidence" value="ECO:0007669"/>
    <property type="project" value="TreeGrafter"/>
</dbReference>
<dbReference type="AlphaFoldDB" id="A0A2T6ATR1"/>
<dbReference type="InterPro" id="IPR001761">
    <property type="entry name" value="Peripla_BP/Lac1_sug-bd_dom"/>
</dbReference>
<evidence type="ECO:0000256" key="2">
    <source>
        <dbReference type="ARBA" id="ARBA00023015"/>
    </source>
</evidence>
<keyword evidence="2" id="KW-0805">Transcription regulation</keyword>
<dbReference type="GO" id="GO:0000976">
    <property type="term" value="F:transcription cis-regulatory region binding"/>
    <property type="evidence" value="ECO:0007669"/>
    <property type="project" value="TreeGrafter"/>
</dbReference>
<dbReference type="InterPro" id="IPR028082">
    <property type="entry name" value="Peripla_BP_I"/>
</dbReference>
<evidence type="ECO:0000256" key="4">
    <source>
        <dbReference type="ARBA" id="ARBA00023163"/>
    </source>
</evidence>
<proteinExistence type="predicted"/>
<dbReference type="Pfam" id="PF00356">
    <property type="entry name" value="LacI"/>
    <property type="match status" value="1"/>
</dbReference>
<dbReference type="Pfam" id="PF00532">
    <property type="entry name" value="Peripla_BP_1"/>
    <property type="match status" value="1"/>
</dbReference>
<dbReference type="Gene3D" id="1.10.260.40">
    <property type="entry name" value="lambda repressor-like DNA-binding domains"/>
    <property type="match status" value="1"/>
</dbReference>
<reference evidence="6 7" key="1">
    <citation type="submission" date="2018-04" db="EMBL/GenBank/DDBJ databases">
        <title>Genomic Encyclopedia of Archaeal and Bacterial Type Strains, Phase II (KMG-II): from individual species to whole genera.</title>
        <authorList>
            <person name="Goeker M."/>
        </authorList>
    </citation>
    <scope>NUCLEOTIDE SEQUENCE [LARGE SCALE GENOMIC DNA]</scope>
    <source>
        <strain evidence="6 7">DSM 29329</strain>
    </source>
</reference>
<organism evidence="6 7">
    <name type="scientific">Allosediminivita pacifica</name>
    <dbReference type="NCBI Taxonomy" id="1267769"/>
    <lineage>
        <taxon>Bacteria</taxon>
        <taxon>Pseudomonadati</taxon>
        <taxon>Pseudomonadota</taxon>
        <taxon>Alphaproteobacteria</taxon>
        <taxon>Rhodobacterales</taxon>
        <taxon>Paracoccaceae</taxon>
        <taxon>Allosediminivita</taxon>
    </lineage>
</organism>
<dbReference type="Proteomes" id="UP000244069">
    <property type="component" value="Unassembled WGS sequence"/>
</dbReference>
<gene>
    <name evidence="6" type="ORF">C8N44_11388</name>
</gene>
<dbReference type="Gene3D" id="3.40.50.2300">
    <property type="match status" value="2"/>
</dbReference>
<evidence type="ECO:0000256" key="3">
    <source>
        <dbReference type="ARBA" id="ARBA00023125"/>
    </source>
</evidence>
<evidence type="ECO:0000259" key="5">
    <source>
        <dbReference type="PROSITE" id="PS50932"/>
    </source>
</evidence>
<evidence type="ECO:0000256" key="1">
    <source>
        <dbReference type="ARBA" id="ARBA00022491"/>
    </source>
</evidence>
<dbReference type="RefSeq" id="WP_107976735.1">
    <property type="nucleotide sequence ID" value="NZ_BMEZ01000010.1"/>
</dbReference>
<dbReference type="PROSITE" id="PS50932">
    <property type="entry name" value="HTH_LACI_2"/>
    <property type="match status" value="1"/>
</dbReference>
<dbReference type="InterPro" id="IPR010982">
    <property type="entry name" value="Lambda_DNA-bd_dom_sf"/>
</dbReference>
<dbReference type="SUPFAM" id="SSF53822">
    <property type="entry name" value="Periplasmic binding protein-like I"/>
    <property type="match status" value="1"/>
</dbReference>
<dbReference type="SUPFAM" id="SSF47413">
    <property type="entry name" value="lambda repressor-like DNA-binding domains"/>
    <property type="match status" value="1"/>
</dbReference>